<comment type="catalytic activity">
    <reaction evidence="15">
        <text>Na(+)(in) = Na(+)(out)</text>
        <dbReference type="Rhea" id="RHEA:34963"/>
        <dbReference type="ChEBI" id="CHEBI:29101"/>
    </reaction>
</comment>
<dbReference type="GO" id="GO:0004888">
    <property type="term" value="F:transmembrane signaling receptor activity"/>
    <property type="evidence" value="ECO:0007669"/>
    <property type="project" value="InterPro"/>
</dbReference>
<keyword evidence="10" id="KW-0628">Postsynaptic cell membrane</keyword>
<evidence type="ECO:0000256" key="13">
    <source>
        <dbReference type="ARBA" id="ARBA00034104"/>
    </source>
</evidence>
<keyword evidence="7" id="KW-0406">Ion transport</keyword>
<evidence type="ECO:0000256" key="6">
    <source>
        <dbReference type="ARBA" id="ARBA00023018"/>
    </source>
</evidence>
<feature type="domain" description="Neurotransmitter-gated ion-channel ligand-binding" evidence="19">
    <location>
        <begin position="378"/>
        <end position="500"/>
    </location>
</feature>
<keyword evidence="4" id="KW-0732">Signal</keyword>
<evidence type="ECO:0000256" key="7">
    <source>
        <dbReference type="ARBA" id="ARBA00023065"/>
    </source>
</evidence>
<evidence type="ECO:0000256" key="16">
    <source>
        <dbReference type="ARBA" id="ARBA00036634"/>
    </source>
</evidence>
<evidence type="ECO:0000256" key="14">
    <source>
        <dbReference type="ARBA" id="ARBA00034430"/>
    </source>
</evidence>
<dbReference type="EMBL" id="FR905522">
    <property type="protein sequence ID" value="CDQ79937.1"/>
    <property type="molecule type" value="Genomic_DNA"/>
</dbReference>
<feature type="transmembrane region" description="Helical" evidence="18">
    <location>
        <begin position="679"/>
        <end position="699"/>
    </location>
</feature>
<organism evidence="21 22">
    <name type="scientific">Oncorhynchus mykiss</name>
    <name type="common">Rainbow trout</name>
    <name type="synonym">Salmo gairdneri</name>
    <dbReference type="NCBI Taxonomy" id="8022"/>
    <lineage>
        <taxon>Eukaryota</taxon>
        <taxon>Metazoa</taxon>
        <taxon>Chordata</taxon>
        <taxon>Craniata</taxon>
        <taxon>Vertebrata</taxon>
        <taxon>Euteleostomi</taxon>
        <taxon>Actinopterygii</taxon>
        <taxon>Neopterygii</taxon>
        <taxon>Teleostei</taxon>
        <taxon>Protacanthopterygii</taxon>
        <taxon>Salmoniformes</taxon>
        <taxon>Salmonidae</taxon>
        <taxon>Salmoninae</taxon>
        <taxon>Oncorhynchus</taxon>
    </lineage>
</organism>
<dbReference type="GO" id="GO:0005230">
    <property type="term" value="F:extracellular ligand-gated monoatomic ion channel activity"/>
    <property type="evidence" value="ECO:0007669"/>
    <property type="project" value="InterPro"/>
</dbReference>
<dbReference type="PROSITE" id="PS00236">
    <property type="entry name" value="NEUROTR_ION_CHANNEL"/>
    <property type="match status" value="3"/>
</dbReference>
<dbReference type="SUPFAM" id="SSF90112">
    <property type="entry name" value="Neurotransmitter-gated ion-channel transmembrane pore"/>
    <property type="match status" value="2"/>
</dbReference>
<feature type="transmembrane region" description="Helical" evidence="18">
    <location>
        <begin position="328"/>
        <end position="349"/>
    </location>
</feature>
<keyword evidence="11" id="KW-1071">Ligand-gated ion channel</keyword>
<feature type="transmembrane region" description="Helical" evidence="18">
    <location>
        <begin position="157"/>
        <end position="174"/>
    </location>
</feature>
<feature type="transmembrane region" description="Helical" evidence="18">
    <location>
        <begin position="186"/>
        <end position="210"/>
    </location>
</feature>
<evidence type="ECO:0000313" key="21">
    <source>
        <dbReference type="EMBL" id="CDQ79937.1"/>
    </source>
</evidence>
<dbReference type="CDD" id="cd19063">
    <property type="entry name" value="LGIC_TM_5-HT3"/>
    <property type="match status" value="2"/>
</dbReference>
<feature type="transmembrane region" description="Helical" evidence="18">
    <location>
        <begin position="123"/>
        <end position="145"/>
    </location>
</feature>
<dbReference type="SUPFAM" id="SSF63712">
    <property type="entry name" value="Nicotinic receptor ligand binding domain-like"/>
    <property type="match status" value="3"/>
</dbReference>
<dbReference type="InterPro" id="IPR036719">
    <property type="entry name" value="Neuro-gated_channel_TM_sf"/>
</dbReference>
<keyword evidence="8 18" id="KW-0472">Membrane</keyword>
<evidence type="ECO:0000256" key="18">
    <source>
        <dbReference type="SAM" id="Phobius"/>
    </source>
</evidence>
<comment type="subcellular location">
    <subcellularLocation>
        <location evidence="13">Postsynaptic cell membrane</location>
        <topology evidence="13">Multi-pass membrane protein</topology>
    </subcellularLocation>
</comment>
<dbReference type="Proteomes" id="UP000193380">
    <property type="component" value="Unassembled WGS sequence"/>
</dbReference>
<dbReference type="PaxDb" id="8022-A0A060XL24"/>
<dbReference type="InterPro" id="IPR049944">
    <property type="entry name" value="LGIC_TM_5-HT3"/>
</dbReference>
<feature type="transmembrane region" description="Helical" evidence="18">
    <location>
        <begin position="537"/>
        <end position="554"/>
    </location>
</feature>
<evidence type="ECO:0000256" key="2">
    <source>
        <dbReference type="ARBA" id="ARBA00022475"/>
    </source>
</evidence>
<dbReference type="InterPro" id="IPR036734">
    <property type="entry name" value="Neur_chan_lig-bd_sf"/>
</dbReference>
<feature type="domain" description="Neurotransmitter-gated ion-channel transmembrane" evidence="20">
    <location>
        <begin position="128"/>
        <end position="342"/>
    </location>
</feature>
<dbReference type="Gene3D" id="2.70.170.10">
    <property type="entry name" value="Neurotransmitter-gated ion-channel ligand-binding domain"/>
    <property type="match status" value="3"/>
</dbReference>
<proteinExistence type="predicted"/>
<keyword evidence="1" id="KW-0813">Transport</keyword>
<keyword evidence="9" id="KW-0675">Receptor</keyword>
<comment type="catalytic activity">
    <reaction evidence="14">
        <text>K(+)(in) = K(+)(out)</text>
        <dbReference type="Rhea" id="RHEA:29463"/>
        <dbReference type="ChEBI" id="CHEBI:29103"/>
    </reaction>
</comment>
<feature type="domain" description="Neurotransmitter-gated ion-channel ligand-binding" evidence="19">
    <location>
        <begin position="785"/>
        <end position="870"/>
    </location>
</feature>
<dbReference type="InterPro" id="IPR006201">
    <property type="entry name" value="Neur_channel"/>
</dbReference>
<dbReference type="InterPro" id="IPR006202">
    <property type="entry name" value="Neur_chan_lig-bd"/>
</dbReference>
<dbReference type="Pfam" id="PF02932">
    <property type="entry name" value="Neur_chan_memb"/>
    <property type="match status" value="2"/>
</dbReference>
<evidence type="ECO:0000256" key="4">
    <source>
        <dbReference type="ARBA" id="ARBA00022729"/>
    </source>
</evidence>
<protein>
    <recommendedName>
        <fullName evidence="23">Neurotransmitter-gated ion-channel ligand-binding domain-containing protein</fullName>
    </recommendedName>
</protein>
<keyword evidence="3 18" id="KW-0812">Transmembrane</keyword>
<feature type="domain" description="Neurotransmitter-gated ion-channel transmembrane" evidence="20">
    <location>
        <begin position="508"/>
        <end position="620"/>
    </location>
</feature>
<reference evidence="21" key="1">
    <citation type="journal article" date="2014" name="Nat. Commun.">
        <title>The rainbow trout genome provides novel insights into evolution after whole-genome duplication in vertebrates.</title>
        <authorList>
            <person name="Berthelot C."/>
            <person name="Brunet F."/>
            <person name="Chalopin D."/>
            <person name="Juanchich A."/>
            <person name="Bernard M."/>
            <person name="Noel B."/>
            <person name="Bento P."/>
            <person name="Da Silva C."/>
            <person name="Labadie K."/>
            <person name="Alberti A."/>
            <person name="Aury J.M."/>
            <person name="Louis A."/>
            <person name="Dehais P."/>
            <person name="Bardou P."/>
            <person name="Montfort J."/>
            <person name="Klopp C."/>
            <person name="Cabau C."/>
            <person name="Gaspin C."/>
            <person name="Thorgaard G.H."/>
            <person name="Boussaha M."/>
            <person name="Quillet E."/>
            <person name="Guyomard R."/>
            <person name="Galiana D."/>
            <person name="Bobe J."/>
            <person name="Volff J.N."/>
            <person name="Genet C."/>
            <person name="Wincker P."/>
            <person name="Jaillon O."/>
            <person name="Roest Crollius H."/>
            <person name="Guiguen Y."/>
        </authorList>
    </citation>
    <scope>NUCLEOTIDE SEQUENCE [LARGE SCALE GENOMIC DNA]</scope>
</reference>
<reference evidence="21" key="2">
    <citation type="submission" date="2014-03" db="EMBL/GenBank/DDBJ databases">
        <authorList>
            <person name="Genoscope - CEA"/>
        </authorList>
    </citation>
    <scope>NUCLEOTIDE SEQUENCE</scope>
</reference>
<dbReference type="AlphaFoldDB" id="A0A060XL24"/>
<feature type="domain" description="Neurotransmitter-gated ion-channel ligand-binding" evidence="19">
    <location>
        <begin position="900"/>
        <end position="946"/>
    </location>
</feature>
<feature type="transmembrane region" description="Helical" evidence="18">
    <location>
        <begin position="566"/>
        <end position="586"/>
    </location>
</feature>
<evidence type="ECO:0000256" key="15">
    <source>
        <dbReference type="ARBA" id="ARBA00036239"/>
    </source>
</evidence>
<gene>
    <name evidence="21" type="ORF">GSONMT00008294001</name>
</gene>
<keyword evidence="2" id="KW-1003">Cell membrane</keyword>
<comment type="function">
    <text evidence="17">Forms serotonin (5-hydroxytryptamine/5-HT3)-activated cation-selective channel complexes, which when activated cause fast, depolarizing responses in neurons.</text>
</comment>
<dbReference type="PANTHER" id="PTHR18945">
    <property type="entry name" value="NEUROTRANSMITTER GATED ION CHANNEL"/>
    <property type="match status" value="1"/>
</dbReference>
<evidence type="ECO:0000256" key="5">
    <source>
        <dbReference type="ARBA" id="ARBA00022989"/>
    </source>
</evidence>
<evidence type="ECO:0000256" key="12">
    <source>
        <dbReference type="ARBA" id="ARBA00023303"/>
    </source>
</evidence>
<feature type="domain" description="Neurotransmitter-gated ion-channel ligand-binding" evidence="19">
    <location>
        <begin position="11"/>
        <end position="120"/>
    </location>
</feature>
<evidence type="ECO:0000256" key="1">
    <source>
        <dbReference type="ARBA" id="ARBA00022448"/>
    </source>
</evidence>
<feature type="transmembrane region" description="Helical" evidence="18">
    <location>
        <begin position="598"/>
        <end position="616"/>
    </location>
</feature>
<sequence length="997" mass="113445">MDENRSPIIPYVYIKHTGKVREAEPVRVVSSCNLDIYTFPFDVQNCTFTFNSYIHRVSDIRIILGKKVEDILKRSISVLSTEGEWELMDIKSRRLNLSALDQGESNPYDELCFYIVLRRRATLYVVNLLIPSFFLITVDLFSFLLPPQNMDRSSFKMSLIFGYSVFLLIVNDLLPVTGSTIPLINVFFAICLALMVASLLETILITNLLVGSSNFHPVPGWVRVLVLRFMGTLVWLPQKSREDKIILNPVAGGTLSDPPGIYNYTDFHSVSRSLSCPTQCNIAGDPALAELRNLGNELQSIRLQVAQHVDGNQISQDWMQVGYILDRLLFGIYCIFITFSFIVILSVWMTASVTIKKYKTYDLYPAHGLKSSPYFTLSHSMDQSTAPSVPYVYIKHTGIVRDANPVRVVSSCKLDIYTFPFDVQNCTFTFRSYIHHVSDIRIILGKKVEDILKRSISVLSTEGEWELMDIKSSKFKLSTFNQGESNPYDELCFYIVLRRRATLYVVNLLIPSCFLITVDLFSFLLPPQNVDRSSFKMTLILGYSVFLLIVNDLLPITGSTIPLINVFFAICLALMVASLLETILITNLLVGSSNFHPVPGWVRVLVLRFMGTLVWLPQKSREDKIILNPVAREAGDPALAELRNLGNELQSIRLQVAQHVDGNQISQDWMQVGYILDRLLFGVYCIFITFSFLVILSIWRNSAYPPLHHCVQVSHVCVDLYITILDYIYFSLTNKHTFTKTTVSLLTTIHWGHLRLYLCQCDLTCKEGHSGPTYESMQTVFNRISFRPAVNLSNPTIANISFTLYAVLGVNEKTQILTTFLWLRLYWHHQFLVWDSDACGGVTRISLPVKELWVPDIIVYELLTTICHSHSKSKGSVTFTENTGIFDASLPPSLSLSVDDDVSQQCPYVYVNHTGHIRWDRMLRLVSACNLEIFSFPFDVQNCSNKVPTIIVMLCSWFFHLFQLPRFSLRCPSSPPPSFPHFVVLAPRHPRFLTSLS</sequence>
<evidence type="ECO:0000256" key="11">
    <source>
        <dbReference type="ARBA" id="ARBA00023286"/>
    </source>
</evidence>
<evidence type="ECO:0000256" key="17">
    <source>
        <dbReference type="ARBA" id="ARBA00037540"/>
    </source>
</evidence>
<evidence type="ECO:0000256" key="3">
    <source>
        <dbReference type="ARBA" id="ARBA00022692"/>
    </source>
</evidence>
<evidence type="ECO:0000313" key="22">
    <source>
        <dbReference type="Proteomes" id="UP000193380"/>
    </source>
</evidence>
<feature type="transmembrane region" description="Helical" evidence="18">
    <location>
        <begin position="503"/>
        <end position="525"/>
    </location>
</feature>
<evidence type="ECO:0000256" key="10">
    <source>
        <dbReference type="ARBA" id="ARBA00023257"/>
    </source>
</evidence>
<comment type="catalytic activity">
    <reaction evidence="16">
        <text>Ca(2+)(in) = Ca(2+)(out)</text>
        <dbReference type="Rhea" id="RHEA:29671"/>
        <dbReference type="ChEBI" id="CHEBI:29108"/>
    </reaction>
</comment>
<evidence type="ECO:0000259" key="20">
    <source>
        <dbReference type="Pfam" id="PF02932"/>
    </source>
</evidence>
<evidence type="ECO:0000259" key="19">
    <source>
        <dbReference type="Pfam" id="PF02931"/>
    </source>
</evidence>
<keyword evidence="12" id="KW-0407">Ion channel</keyword>
<evidence type="ECO:0008006" key="23">
    <source>
        <dbReference type="Google" id="ProtNLM"/>
    </source>
</evidence>
<evidence type="ECO:0000256" key="9">
    <source>
        <dbReference type="ARBA" id="ARBA00023170"/>
    </source>
</evidence>
<dbReference type="GO" id="GO:0045211">
    <property type="term" value="C:postsynaptic membrane"/>
    <property type="evidence" value="ECO:0007669"/>
    <property type="project" value="UniProtKB-SubCell"/>
</dbReference>
<evidence type="ECO:0000256" key="8">
    <source>
        <dbReference type="ARBA" id="ARBA00023136"/>
    </source>
</evidence>
<name>A0A060XL24_ONCMY</name>
<dbReference type="STRING" id="8022.A0A060XL24"/>
<dbReference type="InterPro" id="IPR018000">
    <property type="entry name" value="Neurotransmitter_ion_chnl_CS"/>
</dbReference>
<keyword evidence="6" id="KW-0770">Synapse</keyword>
<dbReference type="InterPro" id="IPR038050">
    <property type="entry name" value="Neuro_actylchol_rec"/>
</dbReference>
<keyword evidence="5 18" id="KW-1133">Transmembrane helix</keyword>
<accession>A0A060XL24</accession>
<dbReference type="Pfam" id="PF02931">
    <property type="entry name" value="Neur_chan_LBD"/>
    <property type="match status" value="4"/>
</dbReference>
<dbReference type="Gene3D" id="1.20.58.390">
    <property type="entry name" value="Neurotransmitter-gated ion-channel transmembrane domain"/>
    <property type="match status" value="2"/>
</dbReference>
<dbReference type="InterPro" id="IPR006029">
    <property type="entry name" value="Neurotrans-gated_channel_TM"/>
</dbReference>